<evidence type="ECO:0000256" key="1">
    <source>
        <dbReference type="ARBA" id="ARBA00022630"/>
    </source>
</evidence>
<organism evidence="8 9">
    <name type="scientific">Mycolicibacterium aurum</name>
    <name type="common">Mycobacterium aurum</name>
    <dbReference type="NCBI Taxonomy" id="1791"/>
    <lineage>
        <taxon>Bacteria</taxon>
        <taxon>Bacillati</taxon>
        <taxon>Actinomycetota</taxon>
        <taxon>Actinomycetes</taxon>
        <taxon>Mycobacteriales</taxon>
        <taxon>Mycobacteriaceae</taxon>
        <taxon>Mycolicibacterium</taxon>
    </lineage>
</organism>
<dbReference type="InterPro" id="IPR036661">
    <property type="entry name" value="Luciferase-like_sf"/>
</dbReference>
<feature type="binding site" evidence="6">
    <location>
        <position position="110"/>
    </location>
    <ligand>
        <name>FMN</name>
        <dbReference type="ChEBI" id="CHEBI:58210"/>
    </ligand>
</feature>
<dbReference type="Proteomes" id="UP000279306">
    <property type="component" value="Chromosome"/>
</dbReference>
<dbReference type="SUPFAM" id="SSF51679">
    <property type="entry name" value="Bacterial luciferase-like"/>
    <property type="match status" value="1"/>
</dbReference>
<dbReference type="STRING" id="1791.GCA_001049355_03425"/>
<dbReference type="InterPro" id="IPR051260">
    <property type="entry name" value="Diverse_substr_monoxygenases"/>
</dbReference>
<protein>
    <submittedName>
        <fullName evidence="8">F420-dependent methylene-tetrahydromethanopterin reductase</fullName>
    </submittedName>
</protein>
<dbReference type="NCBIfam" id="TIGR03860">
    <property type="entry name" value="FMN_nitrolo"/>
    <property type="match status" value="1"/>
</dbReference>
<name>A0A3S4SED8_MYCAU</name>
<dbReference type="PANTHER" id="PTHR30011:SF16">
    <property type="entry name" value="C2H2 FINGER DOMAIN TRANSCRIPTION FACTOR (EUROFUNG)-RELATED"/>
    <property type="match status" value="1"/>
</dbReference>
<dbReference type="InterPro" id="IPR011251">
    <property type="entry name" value="Luciferase-like_dom"/>
</dbReference>
<evidence type="ECO:0000259" key="7">
    <source>
        <dbReference type="Pfam" id="PF00296"/>
    </source>
</evidence>
<accession>A0A3S4SED8</accession>
<evidence type="ECO:0000256" key="6">
    <source>
        <dbReference type="PIRSR" id="PIRSR000337-1"/>
    </source>
</evidence>
<evidence type="ECO:0000313" key="8">
    <source>
        <dbReference type="EMBL" id="VEG51370.1"/>
    </source>
</evidence>
<feature type="binding site" evidence="6">
    <location>
        <position position="163"/>
    </location>
    <ligand>
        <name>FMN</name>
        <dbReference type="ChEBI" id="CHEBI:58210"/>
    </ligand>
</feature>
<comment type="similarity">
    <text evidence="5">Belongs to the NtaA/SnaA/DszA monooxygenase family.</text>
</comment>
<evidence type="ECO:0000256" key="4">
    <source>
        <dbReference type="ARBA" id="ARBA00023033"/>
    </source>
</evidence>
<dbReference type="GO" id="GO:0016705">
    <property type="term" value="F:oxidoreductase activity, acting on paired donors, with incorporation or reduction of molecular oxygen"/>
    <property type="evidence" value="ECO:0007669"/>
    <property type="project" value="InterPro"/>
</dbReference>
<evidence type="ECO:0000256" key="2">
    <source>
        <dbReference type="ARBA" id="ARBA00022643"/>
    </source>
</evidence>
<reference evidence="8 9" key="1">
    <citation type="submission" date="2018-12" db="EMBL/GenBank/DDBJ databases">
        <authorList>
            <consortium name="Pathogen Informatics"/>
        </authorList>
    </citation>
    <scope>NUCLEOTIDE SEQUENCE [LARGE SCALE GENOMIC DNA]</scope>
    <source>
        <strain evidence="8 9">NCTC10437</strain>
    </source>
</reference>
<dbReference type="InterPro" id="IPR016215">
    <property type="entry name" value="NTA_MOA"/>
</dbReference>
<keyword evidence="4" id="KW-0503">Monooxygenase</keyword>
<feature type="binding site" evidence="6">
    <location>
        <position position="234"/>
    </location>
    <ligand>
        <name>FMN</name>
        <dbReference type="ChEBI" id="CHEBI:58210"/>
    </ligand>
</feature>
<sequence length="442" mass="48980">MGERTPRRAAHFLAFMQHGVSSHSVGMWRHPLDKVGWDYASPPYWEHLARTLERGLFDAVFLADELAPYNSFEDSSDATLRYAVQAPTHEPAALTPIVTGATTHLGVGITLSTAFEHPYSMARRLSTFDHLSGGRIAWNIVGSYSPSEFAAYGQEMPDRSVRYERIAEYVDLCCRLWDSWQPDAVVADRESGIYAHPEKIREVVFEGRHFRCRARHFVAPSPQGRPVLWQAGASEQGRQFAASTAEAIFAIQPTVESMRDYSDDIRRRVSAAGRDPEAVKLYYGAQVIVGATEAQARDKAEYLQSLLRPEASLAMLSGQLGVDFSTFDPSTPLDQIPVPGIQGVKDALVATGAGDTVTVGEAADIYAFRFSMPQVIGTPESVADQLEVFLDDGGADGFMLLATYTPGCFEEFVDQVVPELQRRGRYRTRYPGRTLRENILSD</sequence>
<keyword evidence="2 6" id="KW-0288">FMN</keyword>
<evidence type="ECO:0000256" key="3">
    <source>
        <dbReference type="ARBA" id="ARBA00023002"/>
    </source>
</evidence>
<feature type="binding site" evidence="6">
    <location>
        <position position="64"/>
    </location>
    <ligand>
        <name>FMN</name>
        <dbReference type="ChEBI" id="CHEBI:58210"/>
    </ligand>
</feature>
<keyword evidence="3" id="KW-0560">Oxidoreductase</keyword>
<dbReference type="PANTHER" id="PTHR30011">
    <property type="entry name" value="ALKANESULFONATE MONOOXYGENASE-RELATED"/>
    <property type="match status" value="1"/>
</dbReference>
<dbReference type="KEGG" id="mauu:NCTC10437_00478"/>
<keyword evidence="1 6" id="KW-0285">Flavoprotein</keyword>
<gene>
    <name evidence="8" type="primary">snaA</name>
    <name evidence="8" type="ORF">NCTC10437_00478</name>
</gene>
<dbReference type="Pfam" id="PF00296">
    <property type="entry name" value="Bac_luciferase"/>
    <property type="match status" value="1"/>
</dbReference>
<dbReference type="Gene3D" id="3.20.20.30">
    <property type="entry name" value="Luciferase-like domain"/>
    <property type="match status" value="1"/>
</dbReference>
<keyword evidence="9" id="KW-1185">Reference proteome</keyword>
<evidence type="ECO:0000256" key="5">
    <source>
        <dbReference type="ARBA" id="ARBA00033748"/>
    </source>
</evidence>
<dbReference type="PIRSF" id="PIRSF000337">
    <property type="entry name" value="NTA_MOA"/>
    <property type="match status" value="1"/>
</dbReference>
<dbReference type="GO" id="GO:0004497">
    <property type="term" value="F:monooxygenase activity"/>
    <property type="evidence" value="ECO:0007669"/>
    <property type="project" value="UniProtKB-KW"/>
</dbReference>
<proteinExistence type="inferred from homology"/>
<dbReference type="AlphaFoldDB" id="A0A3S4SED8"/>
<evidence type="ECO:0000313" key="9">
    <source>
        <dbReference type="Proteomes" id="UP000279306"/>
    </source>
</evidence>
<feature type="domain" description="Luciferase-like" evidence="7">
    <location>
        <begin position="41"/>
        <end position="394"/>
    </location>
</feature>
<dbReference type="EMBL" id="LR134356">
    <property type="protein sequence ID" value="VEG51370.1"/>
    <property type="molecule type" value="Genomic_DNA"/>
</dbReference>